<sequence length="114" mass="13666">MNVQEKMTMLKCYAYQKRESQGMEGKEAGMLEDWIDEEALAGEVTPEEIDQACRLSEYEIMYFEEKRFTIFPEEQEEILQWLYHLTQSSLLAEDTKERISKAYRLLIEEWKRPA</sequence>
<gene>
    <name evidence="1" type="ORF">H8702_10310</name>
</gene>
<dbReference type="Proteomes" id="UP000632659">
    <property type="component" value="Unassembled WGS sequence"/>
</dbReference>
<comment type="caution">
    <text evidence="1">The sequence shown here is derived from an EMBL/GenBank/DDBJ whole genome shotgun (WGS) entry which is preliminary data.</text>
</comment>
<protein>
    <submittedName>
        <fullName evidence="1">Uncharacterized protein</fullName>
    </submittedName>
</protein>
<evidence type="ECO:0000313" key="1">
    <source>
        <dbReference type="EMBL" id="MBC8611492.1"/>
    </source>
</evidence>
<dbReference type="EMBL" id="JACRTL010000006">
    <property type="protein sequence ID" value="MBC8611492.1"/>
    <property type="molecule type" value="Genomic_DNA"/>
</dbReference>
<keyword evidence="2" id="KW-1185">Reference proteome</keyword>
<accession>A0A8J6PGE3</accession>
<organism evidence="1 2">
    <name type="scientific">Massiliimalia timonensis</name>
    <dbReference type="NCBI Taxonomy" id="1987501"/>
    <lineage>
        <taxon>Bacteria</taxon>
        <taxon>Bacillati</taxon>
        <taxon>Bacillota</taxon>
        <taxon>Clostridia</taxon>
        <taxon>Eubacteriales</taxon>
        <taxon>Oscillospiraceae</taxon>
        <taxon>Massiliimalia</taxon>
    </lineage>
</organism>
<reference evidence="1" key="1">
    <citation type="submission" date="2020-08" db="EMBL/GenBank/DDBJ databases">
        <title>Genome public.</title>
        <authorList>
            <person name="Liu C."/>
            <person name="Sun Q."/>
        </authorList>
    </citation>
    <scope>NUCLEOTIDE SEQUENCE</scope>
    <source>
        <strain evidence="1">NSJ-15</strain>
    </source>
</reference>
<name>A0A8J6PGE3_9FIRM</name>
<dbReference type="AlphaFoldDB" id="A0A8J6PGE3"/>
<proteinExistence type="predicted"/>
<dbReference type="RefSeq" id="WP_117755552.1">
    <property type="nucleotide sequence ID" value="NZ_JACRTL010000006.1"/>
</dbReference>
<evidence type="ECO:0000313" key="2">
    <source>
        <dbReference type="Proteomes" id="UP000632659"/>
    </source>
</evidence>